<proteinExistence type="predicted"/>
<dbReference type="Proteomes" id="UP000317078">
    <property type="component" value="Unassembled WGS sequence"/>
</dbReference>
<evidence type="ECO:0000313" key="1">
    <source>
        <dbReference type="EMBL" id="TPG49559.1"/>
    </source>
</evidence>
<keyword evidence="2" id="KW-1185">Reference proteome</keyword>
<dbReference type="OrthoDB" id="10009451at2"/>
<reference evidence="1 2" key="1">
    <citation type="journal article" date="2019" name="Environ. Microbiol.">
        <title>Species interactions and distinct microbial communities in high Arctic permafrost affected cryosols are associated with the CH4 and CO2 gas fluxes.</title>
        <authorList>
            <person name="Altshuler I."/>
            <person name="Hamel J."/>
            <person name="Turney S."/>
            <person name="Magnuson E."/>
            <person name="Levesque R."/>
            <person name="Greer C."/>
            <person name="Whyte L.G."/>
        </authorList>
    </citation>
    <scope>NUCLEOTIDE SEQUENCE [LARGE SCALE GENOMIC DNA]</scope>
    <source>
        <strain evidence="1 2">S9.3B</strain>
    </source>
</reference>
<organism evidence="1 2">
    <name type="scientific">Muricoccus nepalensis</name>
    <dbReference type="NCBI Taxonomy" id="1854500"/>
    <lineage>
        <taxon>Bacteria</taxon>
        <taxon>Pseudomonadati</taxon>
        <taxon>Pseudomonadota</taxon>
        <taxon>Alphaproteobacteria</taxon>
        <taxon>Acetobacterales</taxon>
        <taxon>Roseomonadaceae</taxon>
        <taxon>Muricoccus</taxon>
    </lineage>
</organism>
<protein>
    <submittedName>
        <fullName evidence="1">Uncharacterized protein</fullName>
    </submittedName>
</protein>
<dbReference type="RefSeq" id="WP_140885763.1">
    <property type="nucleotide sequence ID" value="NZ_RCZP01000028.1"/>
</dbReference>
<gene>
    <name evidence="1" type="ORF">EAH89_21355</name>
</gene>
<name>A0A502FJK5_9PROT</name>
<dbReference type="AlphaFoldDB" id="A0A502FJK5"/>
<dbReference type="EMBL" id="RCZP01000028">
    <property type="protein sequence ID" value="TPG49559.1"/>
    <property type="molecule type" value="Genomic_DNA"/>
</dbReference>
<sequence length="69" mass="7342">MKRRASTPKPYAMASTGSVARARIVIRDDLRDADGQPRVALDLPGRRVPLAFPNIGAALAALAIMEGRA</sequence>
<evidence type="ECO:0000313" key="2">
    <source>
        <dbReference type="Proteomes" id="UP000317078"/>
    </source>
</evidence>
<accession>A0A502FJK5</accession>
<comment type="caution">
    <text evidence="1">The sequence shown here is derived from an EMBL/GenBank/DDBJ whole genome shotgun (WGS) entry which is preliminary data.</text>
</comment>